<dbReference type="EnsemblMetazoa" id="ACUA021466-RA">
    <property type="protein sequence ID" value="ACUA021466-PA"/>
    <property type="gene ID" value="ACUA021466"/>
</dbReference>
<feature type="compositionally biased region" description="Pro residues" evidence="1">
    <location>
        <begin position="33"/>
        <end position="43"/>
    </location>
</feature>
<reference evidence="3" key="1">
    <citation type="submission" date="2013-09" db="EMBL/GenBank/DDBJ databases">
        <title>The Genome Sequence of Anopheles culicifacies species A.</title>
        <authorList>
            <consortium name="The Broad Institute Genomics Platform"/>
            <person name="Neafsey D.E."/>
            <person name="Besansky N."/>
            <person name="Howell P."/>
            <person name="Walton C."/>
            <person name="Young S.K."/>
            <person name="Zeng Q."/>
            <person name="Gargeya S."/>
            <person name="Fitzgerald M."/>
            <person name="Haas B."/>
            <person name="Abouelleil A."/>
            <person name="Allen A.W."/>
            <person name="Alvarado L."/>
            <person name="Arachchi H.M."/>
            <person name="Berlin A.M."/>
            <person name="Chapman S.B."/>
            <person name="Gainer-Dewar J."/>
            <person name="Goldberg J."/>
            <person name="Griggs A."/>
            <person name="Gujja S."/>
            <person name="Hansen M."/>
            <person name="Howarth C."/>
            <person name="Imamovic A."/>
            <person name="Ireland A."/>
            <person name="Larimer J."/>
            <person name="McCowan C."/>
            <person name="Murphy C."/>
            <person name="Pearson M."/>
            <person name="Poon T.W."/>
            <person name="Priest M."/>
            <person name="Roberts A."/>
            <person name="Saif S."/>
            <person name="Shea T."/>
            <person name="Sisk P."/>
            <person name="Sykes S."/>
            <person name="Wortman J."/>
            <person name="Nusbaum C."/>
            <person name="Birren B."/>
        </authorList>
    </citation>
    <scope>NUCLEOTIDE SEQUENCE [LARGE SCALE GENOMIC DNA]</scope>
    <source>
        <strain evidence="3">A-37</strain>
    </source>
</reference>
<name>A0A182MLZ5_9DIPT</name>
<evidence type="ECO:0000313" key="2">
    <source>
        <dbReference type="EnsemblMetazoa" id="ACUA021466-PA"/>
    </source>
</evidence>
<reference evidence="2" key="2">
    <citation type="submission" date="2020-05" db="UniProtKB">
        <authorList>
            <consortium name="EnsemblMetazoa"/>
        </authorList>
    </citation>
    <scope>IDENTIFICATION</scope>
    <source>
        <strain evidence="2">A-37</strain>
    </source>
</reference>
<dbReference type="AlphaFoldDB" id="A0A182MLZ5"/>
<dbReference type="EMBL" id="AXCM01000900">
    <property type="status" value="NOT_ANNOTATED_CDS"/>
    <property type="molecule type" value="Genomic_DNA"/>
</dbReference>
<accession>A0A182MLZ5</accession>
<dbReference type="VEuPathDB" id="VectorBase:ACUA021466"/>
<organism evidence="2 3">
    <name type="scientific">Anopheles culicifacies</name>
    <dbReference type="NCBI Taxonomy" id="139723"/>
    <lineage>
        <taxon>Eukaryota</taxon>
        <taxon>Metazoa</taxon>
        <taxon>Ecdysozoa</taxon>
        <taxon>Arthropoda</taxon>
        <taxon>Hexapoda</taxon>
        <taxon>Insecta</taxon>
        <taxon>Pterygota</taxon>
        <taxon>Neoptera</taxon>
        <taxon>Endopterygota</taxon>
        <taxon>Diptera</taxon>
        <taxon>Nematocera</taxon>
        <taxon>Culicoidea</taxon>
        <taxon>Culicidae</taxon>
        <taxon>Anophelinae</taxon>
        <taxon>Anopheles</taxon>
        <taxon>culicifacies species complex</taxon>
    </lineage>
</organism>
<dbReference type="EMBL" id="AXCM01000901">
    <property type="status" value="NOT_ANNOTATED_CDS"/>
    <property type="molecule type" value="Genomic_DNA"/>
</dbReference>
<dbReference type="Proteomes" id="UP000075883">
    <property type="component" value="Unassembled WGS sequence"/>
</dbReference>
<evidence type="ECO:0000313" key="3">
    <source>
        <dbReference type="Proteomes" id="UP000075883"/>
    </source>
</evidence>
<proteinExistence type="predicted"/>
<evidence type="ECO:0000256" key="1">
    <source>
        <dbReference type="SAM" id="MobiDB-lite"/>
    </source>
</evidence>
<sequence>MATSSKVADDTTRAMPTLPPALTSSPVELAPPTTTPPPAAPVPPTVPPVTLPLMVFNDNPPRTVVVPAAPLPAPPPPPPAPPVPALIVDCSSGWLGSWHRLAASSFGEVAGVRMPRLSYLMLTGDTPAEVAALELGAMPVEMAALEVGDTGNTLAGVTGDVAVPATTVVLTGSDVVAAAALLAASTIVRGTLWVTCVMVSVDGLVHVELVVFAFVPI</sequence>
<protein>
    <submittedName>
        <fullName evidence="2">Uncharacterized protein</fullName>
    </submittedName>
</protein>
<keyword evidence="3" id="KW-1185">Reference proteome</keyword>
<feature type="region of interest" description="Disordered" evidence="1">
    <location>
        <begin position="1"/>
        <end position="43"/>
    </location>
</feature>